<sequence length="263" mass="28440">MTDISALLADLVAESASADALVAELPEERWTTATPAEGWTIAHQVAHLAWTDRQAALAATDEEAFADTVKQAQANPTGFVDEAAEAWSKRDPAELLREWRQSRNDLAQALANVPSGQKLPWFGPPMAPASMATARIMETWAHGQDIADALKVRREPTARLRHVAHIGVRAMGFAFQIHGLPKPTEPVRVELTGPGGEVWTWNDDAAENRITAPALDFCFLVTQRRHLDDLDITAAGPVATEFVQVAQAFAGLPGAGRKPGEFA</sequence>
<accession>A0ABV6MKP9</accession>
<dbReference type="RefSeq" id="WP_379793790.1">
    <property type="nucleotide sequence ID" value="NZ_JBHLUD010000001.1"/>
</dbReference>
<evidence type="ECO:0000313" key="3">
    <source>
        <dbReference type="EMBL" id="MFC0540875.1"/>
    </source>
</evidence>
<reference evidence="3 4" key="1">
    <citation type="submission" date="2024-09" db="EMBL/GenBank/DDBJ databases">
        <authorList>
            <person name="Sun Q."/>
            <person name="Mori K."/>
        </authorList>
    </citation>
    <scope>NUCLEOTIDE SEQUENCE [LARGE SCALE GENOMIC DNA]</scope>
    <source>
        <strain evidence="3 4">TBRC 1432</strain>
    </source>
</reference>
<organism evidence="3 4">
    <name type="scientific">Kutzneria chonburiensis</name>
    <dbReference type="NCBI Taxonomy" id="1483604"/>
    <lineage>
        <taxon>Bacteria</taxon>
        <taxon>Bacillati</taxon>
        <taxon>Actinomycetota</taxon>
        <taxon>Actinomycetes</taxon>
        <taxon>Pseudonocardiales</taxon>
        <taxon>Pseudonocardiaceae</taxon>
        <taxon>Kutzneria</taxon>
    </lineage>
</organism>
<name>A0ABV6MKP9_9PSEU</name>
<keyword evidence="4" id="KW-1185">Reference proteome</keyword>
<evidence type="ECO:0000259" key="2">
    <source>
        <dbReference type="Pfam" id="PF11716"/>
    </source>
</evidence>
<comment type="caution">
    <text evidence="3">The sequence shown here is derived from an EMBL/GenBank/DDBJ whole genome shotgun (WGS) entry which is preliminary data.</text>
</comment>
<gene>
    <name evidence="3" type="ORF">ACFFH7_05255</name>
</gene>
<evidence type="ECO:0000259" key="1">
    <source>
        <dbReference type="Pfam" id="PF08608"/>
    </source>
</evidence>
<dbReference type="SUPFAM" id="SSF109854">
    <property type="entry name" value="DinB/YfiT-like putative metalloenzymes"/>
    <property type="match status" value="1"/>
</dbReference>
<dbReference type="Proteomes" id="UP001589810">
    <property type="component" value="Unassembled WGS sequence"/>
</dbReference>
<evidence type="ECO:0000313" key="4">
    <source>
        <dbReference type="Proteomes" id="UP001589810"/>
    </source>
</evidence>
<feature type="domain" description="Mycothiol-dependent maleylpyruvate isomerase metal-binding" evidence="2">
    <location>
        <begin position="13"/>
        <end position="147"/>
    </location>
</feature>
<proteinExistence type="predicted"/>
<dbReference type="NCBIfam" id="TIGR03084">
    <property type="entry name" value="TIGR03084 family metal-binding protein"/>
    <property type="match status" value="1"/>
</dbReference>
<dbReference type="Gene3D" id="1.20.120.450">
    <property type="entry name" value="dinb family like domain"/>
    <property type="match status" value="1"/>
</dbReference>
<dbReference type="InterPro" id="IPR024344">
    <property type="entry name" value="MDMPI_metal-binding"/>
</dbReference>
<feature type="domain" description="tRNA wybutosine-synthesis" evidence="1">
    <location>
        <begin position="183"/>
        <end position="234"/>
    </location>
</feature>
<protein>
    <submittedName>
        <fullName evidence="3">TIGR03084 family metal-binding protein</fullName>
    </submittedName>
</protein>
<dbReference type="NCBIfam" id="TIGR03083">
    <property type="entry name" value="maleylpyruvate isomerase family mycothiol-dependent enzyme"/>
    <property type="match status" value="1"/>
</dbReference>
<dbReference type="EMBL" id="JBHLUD010000001">
    <property type="protein sequence ID" value="MFC0540875.1"/>
    <property type="molecule type" value="Genomic_DNA"/>
</dbReference>
<dbReference type="InterPro" id="IPR013917">
    <property type="entry name" value="tRNA_wybutosine-synth"/>
</dbReference>
<dbReference type="InterPro" id="IPR017518">
    <property type="entry name" value="CHP03084"/>
</dbReference>
<dbReference type="InterPro" id="IPR017517">
    <property type="entry name" value="Maleyloyr_isom"/>
</dbReference>
<dbReference type="Pfam" id="PF11716">
    <property type="entry name" value="MDMPI_N"/>
    <property type="match status" value="1"/>
</dbReference>
<dbReference type="Pfam" id="PF08608">
    <property type="entry name" value="Wyosine_form"/>
    <property type="match status" value="1"/>
</dbReference>
<dbReference type="InterPro" id="IPR034660">
    <property type="entry name" value="DinB/YfiT-like"/>
</dbReference>